<dbReference type="EMBL" id="LT853692">
    <property type="protein sequence ID" value="SMQ45038.1"/>
    <property type="molecule type" value="Genomic_DNA"/>
</dbReference>
<accession>A0A1X7RC86</accession>
<sequence>MSFMMLPRRIICGSDPQLMRALHHRSEQAHPLQGRDQSWHQGDAIVFRRPAAIVESNLSSRRHSASGHVSRFCIGNGGSLAVMPGRVIGSDCSRAAAGKSHGGRMVRSSEGVMYIVSLQDHSINNIFPGYMNAALNHVLAVDAQKKV</sequence>
<keyword evidence="2" id="KW-1185">Reference proteome</keyword>
<evidence type="ECO:0000313" key="1">
    <source>
        <dbReference type="EMBL" id="SMQ45038.1"/>
    </source>
</evidence>
<organism evidence="1 2">
    <name type="scientific">Zymoseptoria tritici (strain ST99CH_3D7)</name>
    <dbReference type="NCBI Taxonomy" id="1276538"/>
    <lineage>
        <taxon>Eukaryota</taxon>
        <taxon>Fungi</taxon>
        <taxon>Dikarya</taxon>
        <taxon>Ascomycota</taxon>
        <taxon>Pezizomycotina</taxon>
        <taxon>Dothideomycetes</taxon>
        <taxon>Dothideomycetidae</taxon>
        <taxon>Mycosphaerellales</taxon>
        <taxon>Mycosphaerellaceae</taxon>
        <taxon>Zymoseptoria</taxon>
    </lineage>
</organism>
<gene>
    <name evidence="1" type="ORF">ZT3D7_G182</name>
</gene>
<protein>
    <submittedName>
        <fullName evidence="1">Uncharacterized protein</fullName>
    </submittedName>
</protein>
<name>A0A1X7RC86_ZYMT9</name>
<reference evidence="1 2" key="1">
    <citation type="submission" date="2016-06" db="EMBL/GenBank/DDBJ databases">
        <authorList>
            <person name="Kjaerup R.B."/>
            <person name="Dalgaard T.S."/>
            <person name="Juul-Madsen H.R."/>
        </authorList>
    </citation>
    <scope>NUCLEOTIDE SEQUENCE [LARGE SCALE GENOMIC DNA]</scope>
</reference>
<dbReference type="AlphaFoldDB" id="A0A1X7RC86"/>
<evidence type="ECO:0000313" key="2">
    <source>
        <dbReference type="Proteomes" id="UP000215127"/>
    </source>
</evidence>
<dbReference type="Proteomes" id="UP000215127">
    <property type="component" value="Chromosome 1"/>
</dbReference>
<proteinExistence type="predicted"/>